<accession>F4LTC4</accession>
<evidence type="ECO:0000259" key="4">
    <source>
        <dbReference type="PROSITE" id="PS51379"/>
    </source>
</evidence>
<feature type="domain" description="4Fe-4S ferredoxin-type" evidence="4">
    <location>
        <begin position="89"/>
        <end position="113"/>
    </location>
</feature>
<dbReference type="CDD" id="cd03110">
    <property type="entry name" value="SIMIBI_bact_arch"/>
    <property type="match status" value="1"/>
</dbReference>
<dbReference type="GO" id="GO:0051536">
    <property type="term" value="F:iron-sulfur cluster binding"/>
    <property type="evidence" value="ECO:0007669"/>
    <property type="project" value="UniProtKB-KW"/>
</dbReference>
<feature type="domain" description="4Fe-4S ferredoxin-type" evidence="4">
    <location>
        <begin position="59"/>
        <end position="88"/>
    </location>
</feature>
<dbReference type="Proteomes" id="UP000010802">
    <property type="component" value="Chromosome"/>
</dbReference>
<dbReference type="InterPro" id="IPR017900">
    <property type="entry name" value="4Fe4S_Fe_S_CS"/>
</dbReference>
<dbReference type="PANTHER" id="PTHR43534:SF1">
    <property type="entry name" value="4FE-4S CLUSTER CONTAINING PARA FAMILY ATPASE PROTEIN"/>
    <property type="match status" value="1"/>
</dbReference>
<dbReference type="SUPFAM" id="SSF54862">
    <property type="entry name" value="4Fe-4S ferredoxins"/>
    <property type="match status" value="1"/>
</dbReference>
<name>F4LTC4_TEPAE</name>
<dbReference type="PANTHER" id="PTHR43534">
    <property type="entry name" value="MIND SUPERFAMILY P-LOOP ATPASE CONTAINING AN INSERTED FERREDOXIN DOMAIN"/>
    <property type="match status" value="1"/>
</dbReference>
<evidence type="ECO:0000313" key="6">
    <source>
        <dbReference type="Proteomes" id="UP000010802"/>
    </source>
</evidence>
<organism evidence="5 6">
    <name type="scientific">Tepidanaerobacter acetatoxydans (strain DSM 21804 / JCM 16047 / Re1)</name>
    <dbReference type="NCBI Taxonomy" id="1209989"/>
    <lineage>
        <taxon>Bacteria</taxon>
        <taxon>Bacillati</taxon>
        <taxon>Bacillota</taxon>
        <taxon>Clostridia</taxon>
        <taxon>Thermosediminibacterales</taxon>
        <taxon>Tepidanaerobacteraceae</taxon>
        <taxon>Tepidanaerobacter</taxon>
    </lineage>
</organism>
<dbReference type="KEGG" id="tep:TepRe1_0247"/>
<dbReference type="AlphaFoldDB" id="F4LTC4"/>
<keyword evidence="6" id="KW-1185">Reference proteome</keyword>
<dbReference type="GO" id="GO:0046872">
    <property type="term" value="F:metal ion binding"/>
    <property type="evidence" value="ECO:0007669"/>
    <property type="project" value="UniProtKB-KW"/>
</dbReference>
<dbReference type="Pfam" id="PF00037">
    <property type="entry name" value="Fer4"/>
    <property type="match status" value="1"/>
</dbReference>
<keyword evidence="2" id="KW-0408">Iron</keyword>
<dbReference type="PATRIC" id="fig|1209989.3.peg.285"/>
<dbReference type="EMBL" id="HF563609">
    <property type="protein sequence ID" value="CCP24949.1"/>
    <property type="molecule type" value="Genomic_DNA"/>
</dbReference>
<reference evidence="6" key="1">
    <citation type="journal article" date="2013" name="Genome Announc.">
        <title>First genome sequence of a syntrophic acetate-oxidizing bacterium, Tepidanaerobacter acetatoxydans strain Re1.</title>
        <authorList>
            <person name="Manzoor S."/>
            <person name="Bongcam-Rudloff E."/>
            <person name="Schnurer A."/>
            <person name="Muller B."/>
        </authorList>
    </citation>
    <scope>NUCLEOTIDE SEQUENCE [LARGE SCALE GENOMIC DNA]</scope>
    <source>
        <strain evidence="6">Re1</strain>
    </source>
</reference>
<evidence type="ECO:0000313" key="5">
    <source>
        <dbReference type="EMBL" id="CCP24949.1"/>
    </source>
</evidence>
<dbReference type="SUPFAM" id="SSF52540">
    <property type="entry name" value="P-loop containing nucleoside triphosphate hydrolases"/>
    <property type="match status" value="1"/>
</dbReference>
<dbReference type="STRING" id="1209989.TepRe1_0247"/>
<proteinExistence type="predicted"/>
<dbReference type="Gene3D" id="3.30.70.20">
    <property type="match status" value="1"/>
</dbReference>
<dbReference type="InterPro" id="IPR002586">
    <property type="entry name" value="CobQ/CobB/MinD/ParA_Nub-bd_dom"/>
</dbReference>
<dbReference type="Gene3D" id="3.40.50.300">
    <property type="entry name" value="P-loop containing nucleotide triphosphate hydrolases"/>
    <property type="match status" value="1"/>
</dbReference>
<evidence type="ECO:0000256" key="3">
    <source>
        <dbReference type="ARBA" id="ARBA00023014"/>
    </source>
</evidence>
<dbReference type="InterPro" id="IPR027417">
    <property type="entry name" value="P-loop_NTPase"/>
</dbReference>
<dbReference type="PROSITE" id="PS00198">
    <property type="entry name" value="4FE4S_FER_1"/>
    <property type="match status" value="1"/>
</dbReference>
<dbReference type="KEGG" id="tae:TepiRe1_0267"/>
<protein>
    <submittedName>
        <fullName evidence="5">Cobyrinic acid ac-diamide synthase</fullName>
    </submittedName>
</protein>
<accession>L0RXK9</accession>
<sequence length="287" mass="31603">MKELVIISGKGGTGKTIVTASLAALLKKSVLTDCDVDAADLYLILKPEIKQTFEFWVSKKARINLTKCTRCGKCVEVCRFDAITNYKVNEHFCEGCQVCYNICPEKAIDLIDNLSGHWYISDTRYGPMIFAKLGIAEENSGKLVTAVRKAAKEIAERKGYDHIITDGPPGIGCPVISTLSGADTALVITEPTVSGKHDLDRVIRLSKNFKVKVKVIINKYDLSLRKSFEIEKYCNNIGIEVIGKIPFDEDVVKSIAKETPLVEFSRGPAAKALADIAKRLIDICSLQ</sequence>
<dbReference type="RefSeq" id="WP_013777379.1">
    <property type="nucleotide sequence ID" value="NC_015519.1"/>
</dbReference>
<dbReference type="eggNOG" id="COG1149">
    <property type="taxonomic scope" value="Bacteria"/>
</dbReference>
<dbReference type="Pfam" id="PF01656">
    <property type="entry name" value="CbiA"/>
    <property type="match status" value="1"/>
</dbReference>
<gene>
    <name evidence="5" type="ordered locus">TEPIRE1_0267</name>
</gene>
<dbReference type="OrthoDB" id="9778602at2"/>
<dbReference type="HOGENOM" id="CLU_067767_1_0_9"/>
<evidence type="ECO:0000256" key="2">
    <source>
        <dbReference type="ARBA" id="ARBA00023004"/>
    </source>
</evidence>
<dbReference type="PROSITE" id="PS51379">
    <property type="entry name" value="4FE4S_FER_2"/>
    <property type="match status" value="2"/>
</dbReference>
<dbReference type="InterPro" id="IPR017896">
    <property type="entry name" value="4Fe4S_Fe-S-bd"/>
</dbReference>
<keyword evidence="1" id="KW-0479">Metal-binding</keyword>
<evidence type="ECO:0000256" key="1">
    <source>
        <dbReference type="ARBA" id="ARBA00022723"/>
    </source>
</evidence>
<keyword evidence="3" id="KW-0411">Iron-sulfur</keyword>